<organism evidence="1 2">
    <name type="scientific">Panagrolaimus sp. ES5</name>
    <dbReference type="NCBI Taxonomy" id="591445"/>
    <lineage>
        <taxon>Eukaryota</taxon>
        <taxon>Metazoa</taxon>
        <taxon>Ecdysozoa</taxon>
        <taxon>Nematoda</taxon>
        <taxon>Chromadorea</taxon>
        <taxon>Rhabditida</taxon>
        <taxon>Tylenchina</taxon>
        <taxon>Panagrolaimomorpha</taxon>
        <taxon>Panagrolaimoidea</taxon>
        <taxon>Panagrolaimidae</taxon>
        <taxon>Panagrolaimus</taxon>
    </lineage>
</organism>
<dbReference type="Proteomes" id="UP000887579">
    <property type="component" value="Unplaced"/>
</dbReference>
<reference evidence="2" key="1">
    <citation type="submission" date="2022-11" db="UniProtKB">
        <authorList>
            <consortium name="WormBaseParasite"/>
        </authorList>
    </citation>
    <scope>IDENTIFICATION</scope>
</reference>
<evidence type="ECO:0000313" key="2">
    <source>
        <dbReference type="WBParaSite" id="ES5_v2.g19955.t1"/>
    </source>
</evidence>
<name>A0AC34FR78_9BILA</name>
<accession>A0AC34FR78</accession>
<evidence type="ECO:0000313" key="1">
    <source>
        <dbReference type="Proteomes" id="UP000887579"/>
    </source>
</evidence>
<proteinExistence type="predicted"/>
<sequence length="219" mass="25213">MDNSRMSSTSTSGEVNGMIHGMPVDEWRALSDEERAEYQRQRRREAAFKTAMCKIFRDTKECPYGAACRFAHHESELRPPPNPHPKHKTVLCRSFSTNGTCRYGARCQFIHRPTSFKGSISKLPSPIRRNQNFNSSLHVSHFVNNSRQIFQQPRSPEKQQPLQNKKSSAFDFSDFTVHFNDAVNEAHIYSSSRQDLDDLNFDEYGDSVFDGRNFSHSCL</sequence>
<dbReference type="WBParaSite" id="ES5_v2.g19955.t1">
    <property type="protein sequence ID" value="ES5_v2.g19955.t1"/>
    <property type="gene ID" value="ES5_v2.g19955"/>
</dbReference>
<protein>
    <submittedName>
        <fullName evidence="2">C3H1-type domain-containing protein</fullName>
    </submittedName>
</protein>